<evidence type="ECO:0000313" key="3">
    <source>
        <dbReference type="Proteomes" id="UP000679341"/>
    </source>
</evidence>
<organism evidence="2 3">
    <name type="scientific">Halorubrum ruber</name>
    <dbReference type="NCBI Taxonomy" id="2982524"/>
    <lineage>
        <taxon>Archaea</taxon>
        <taxon>Methanobacteriati</taxon>
        <taxon>Methanobacteriota</taxon>
        <taxon>Stenosarchaea group</taxon>
        <taxon>Halobacteria</taxon>
        <taxon>Halobacteriales</taxon>
        <taxon>Haloferacaceae</taxon>
        <taxon>Halorubrum</taxon>
    </lineage>
</organism>
<dbReference type="Proteomes" id="UP000679341">
    <property type="component" value="Chromosome"/>
</dbReference>
<feature type="domain" description="DUF7511" evidence="1">
    <location>
        <begin position="14"/>
        <end position="58"/>
    </location>
</feature>
<reference evidence="2 3" key="1">
    <citation type="submission" date="2021-03" db="EMBL/GenBank/DDBJ databases">
        <title>Halorubrum sodomense MBLA0099, Whole genome shotgun sequencing.</title>
        <authorList>
            <person name="Seo M.-J."/>
            <person name="Cho E.-S."/>
            <person name="Hwang C.Y."/>
        </authorList>
    </citation>
    <scope>NUCLEOTIDE SEQUENCE [LARGE SCALE GENOMIC DNA]</scope>
    <source>
        <strain evidence="2 3">MBLA0099</strain>
    </source>
</reference>
<gene>
    <name evidence="2" type="ORF">J7656_09785</name>
</gene>
<dbReference type="Pfam" id="PF24351">
    <property type="entry name" value="DUF7511"/>
    <property type="match status" value="1"/>
</dbReference>
<dbReference type="KEGG" id="hss:J7656_09785"/>
<evidence type="ECO:0000313" key="2">
    <source>
        <dbReference type="EMBL" id="QUO46897.1"/>
    </source>
</evidence>
<dbReference type="EMBL" id="CP073695">
    <property type="protein sequence ID" value="QUO46897.1"/>
    <property type="molecule type" value="Genomic_DNA"/>
</dbReference>
<dbReference type="InterPro" id="IPR055933">
    <property type="entry name" value="DUF7511"/>
</dbReference>
<sequence>MNTDSRAPEYEVFEAAIVSDDGAATECTIFPRDAGEDERTTAWITAREGAYCSAASMR</sequence>
<dbReference type="RefSeq" id="WP_017343060.1">
    <property type="nucleotide sequence ID" value="NZ_CP073695.1"/>
</dbReference>
<dbReference type="OrthoDB" id="186853at2157"/>
<protein>
    <recommendedName>
        <fullName evidence="1">DUF7511 domain-containing protein</fullName>
    </recommendedName>
</protein>
<accession>A0A8T8LIP5</accession>
<dbReference type="GeneID" id="64827831"/>
<dbReference type="AlphaFoldDB" id="A0A8T8LIP5"/>
<keyword evidence="3" id="KW-1185">Reference proteome</keyword>
<evidence type="ECO:0000259" key="1">
    <source>
        <dbReference type="Pfam" id="PF24351"/>
    </source>
</evidence>
<name>A0A8T8LIP5_9EURY</name>
<proteinExistence type="predicted"/>